<dbReference type="PANTHER" id="PTHR46670:SF3">
    <property type="entry name" value="ENDONUCLEASE_EXONUCLEASE_PHOSPHATASE DOMAIN-CONTAINING PROTEIN"/>
    <property type="match status" value="1"/>
</dbReference>
<reference evidence="1" key="1">
    <citation type="submission" date="2020-04" db="EMBL/GenBank/DDBJ databases">
        <authorList>
            <person name="Alioto T."/>
            <person name="Alioto T."/>
            <person name="Gomez Garrido J."/>
        </authorList>
    </citation>
    <scope>NUCLEOTIDE SEQUENCE</scope>
    <source>
        <strain evidence="1">A484AB</strain>
    </source>
</reference>
<name>A0A6S7IQJ7_PARCT</name>
<comment type="caution">
    <text evidence="1">The sequence shown here is derived from an EMBL/GenBank/DDBJ whole genome shotgun (WGS) entry which is preliminary data.</text>
</comment>
<dbReference type="EMBL" id="CACRXK020010675">
    <property type="protein sequence ID" value="CAB4019893.1"/>
    <property type="molecule type" value="Genomic_DNA"/>
</dbReference>
<proteinExistence type="predicted"/>
<dbReference type="SUPFAM" id="SSF56219">
    <property type="entry name" value="DNase I-like"/>
    <property type="match status" value="1"/>
</dbReference>
<dbReference type="Proteomes" id="UP001152795">
    <property type="component" value="Unassembled WGS sequence"/>
</dbReference>
<accession>A0A6S7IQJ7</accession>
<protein>
    <submittedName>
        <fullName evidence="1">Uncharacterized protein</fullName>
    </submittedName>
</protein>
<evidence type="ECO:0000313" key="2">
    <source>
        <dbReference type="Proteomes" id="UP001152795"/>
    </source>
</evidence>
<dbReference type="OrthoDB" id="10067249at2759"/>
<dbReference type="PANTHER" id="PTHR46670">
    <property type="entry name" value="ENDO/EXONUCLEASE/PHOSPHATASE DOMAIN-CONTAINING PROTEIN"/>
    <property type="match status" value="1"/>
</dbReference>
<dbReference type="InterPro" id="IPR036691">
    <property type="entry name" value="Endo/exonu/phosph_ase_sf"/>
</dbReference>
<sequence length="191" mass="22420">MGKRQNRVVPILLLGNHVMSAEKDANSPSRDTKNTERTRSVNFNNLIYVNCTREQKTYFMPINFCLLNTRSINRKELFINDYVSENDIDILAMTETWLREDDNEFSIAEICPTGYHFYHVTRKNARGGGLEKPPLEQAEIYYRKLNNVNMDSFNEDLKVLDLNDDYDLSVLIDKYENTLKETLQQHKNDEL</sequence>
<dbReference type="AlphaFoldDB" id="A0A6S7IQJ7"/>
<organism evidence="1 2">
    <name type="scientific">Paramuricea clavata</name>
    <name type="common">Red gorgonian</name>
    <name type="synonym">Violescent sea-whip</name>
    <dbReference type="NCBI Taxonomy" id="317549"/>
    <lineage>
        <taxon>Eukaryota</taxon>
        <taxon>Metazoa</taxon>
        <taxon>Cnidaria</taxon>
        <taxon>Anthozoa</taxon>
        <taxon>Octocorallia</taxon>
        <taxon>Malacalcyonacea</taxon>
        <taxon>Plexauridae</taxon>
        <taxon>Paramuricea</taxon>
    </lineage>
</organism>
<dbReference type="Gene3D" id="3.60.10.10">
    <property type="entry name" value="Endonuclease/exonuclease/phosphatase"/>
    <property type="match status" value="1"/>
</dbReference>
<evidence type="ECO:0000313" key="1">
    <source>
        <dbReference type="EMBL" id="CAB4019893.1"/>
    </source>
</evidence>
<keyword evidence="2" id="KW-1185">Reference proteome</keyword>
<gene>
    <name evidence="1" type="ORF">PACLA_8A061741</name>
</gene>